<feature type="domain" description="Pectinesterase inhibitor" evidence="3">
    <location>
        <begin position="30"/>
        <end position="191"/>
    </location>
</feature>
<dbReference type="PANTHER" id="PTHR31080:SF296">
    <property type="entry name" value="OS05G0360900 PROTEIN"/>
    <property type="match status" value="1"/>
</dbReference>
<comment type="caution">
    <text evidence="4">The sequence shown here is derived from an EMBL/GenBank/DDBJ whole genome shotgun (WGS) entry which is preliminary data.</text>
</comment>
<evidence type="ECO:0000313" key="5">
    <source>
        <dbReference type="Proteomes" id="UP001420932"/>
    </source>
</evidence>
<evidence type="ECO:0000256" key="1">
    <source>
        <dbReference type="ARBA" id="ARBA00022729"/>
    </source>
</evidence>
<keyword evidence="1 2" id="KW-0732">Signal</keyword>
<name>A0AAP0K280_9MAGN</name>
<dbReference type="SUPFAM" id="SSF101148">
    <property type="entry name" value="Plant invertase/pectin methylesterase inhibitor"/>
    <property type="match status" value="1"/>
</dbReference>
<dbReference type="InterPro" id="IPR035513">
    <property type="entry name" value="Invertase/methylesterase_inhib"/>
</dbReference>
<gene>
    <name evidence="4" type="ORF">Syun_012682</name>
</gene>
<dbReference type="NCBIfam" id="TIGR01614">
    <property type="entry name" value="PME_inhib"/>
    <property type="match status" value="1"/>
</dbReference>
<dbReference type="CDD" id="cd15798">
    <property type="entry name" value="PMEI-like_3"/>
    <property type="match status" value="1"/>
</dbReference>
<protein>
    <recommendedName>
        <fullName evidence="3">Pectinesterase inhibitor domain-containing protein</fullName>
    </recommendedName>
</protein>
<feature type="chain" id="PRO_5042987366" description="Pectinesterase inhibitor domain-containing protein" evidence="2">
    <location>
        <begin position="24"/>
        <end position="201"/>
    </location>
</feature>
<keyword evidence="5" id="KW-1185">Reference proteome</keyword>
<feature type="signal peptide" evidence="2">
    <location>
        <begin position="1"/>
        <end position="23"/>
    </location>
</feature>
<dbReference type="InterPro" id="IPR006501">
    <property type="entry name" value="Pectinesterase_inhib_dom"/>
</dbReference>
<dbReference type="EMBL" id="JBBNAF010000005">
    <property type="protein sequence ID" value="KAK9143282.1"/>
    <property type="molecule type" value="Genomic_DNA"/>
</dbReference>
<dbReference type="GO" id="GO:0046910">
    <property type="term" value="F:pectinesterase inhibitor activity"/>
    <property type="evidence" value="ECO:0007669"/>
    <property type="project" value="UniProtKB-ARBA"/>
</dbReference>
<dbReference type="AlphaFoldDB" id="A0AAP0K280"/>
<evidence type="ECO:0000313" key="4">
    <source>
        <dbReference type="EMBL" id="KAK9143282.1"/>
    </source>
</evidence>
<dbReference type="Pfam" id="PF04043">
    <property type="entry name" value="PMEI"/>
    <property type="match status" value="1"/>
</dbReference>
<sequence length="201" mass="21580">MAPTHLTLLLFLLSLSTISSASASTRTQRSPTDFIKSSCLATTYPSLCYQSLSTYASTIQQNPKQLAQTALSVSLSRARSASSSISHMLRSNPPMRPRESQALKDCVDTMGDGVDRLAKSINELSRLGGRVGGQSFLWHMSNVQTWVSAALTDDSTCVDGFAGHALDGRVKAQIRSRVLNVAQVTSNALALVNRFAAKSDV</sequence>
<evidence type="ECO:0000256" key="2">
    <source>
        <dbReference type="SAM" id="SignalP"/>
    </source>
</evidence>
<dbReference type="InterPro" id="IPR051955">
    <property type="entry name" value="PME_Inhibitor"/>
</dbReference>
<dbReference type="FunFam" id="1.20.140.40:FF:000005">
    <property type="entry name" value="Pectin methylesterase inhibitor 1"/>
    <property type="match status" value="1"/>
</dbReference>
<evidence type="ECO:0000259" key="3">
    <source>
        <dbReference type="SMART" id="SM00856"/>
    </source>
</evidence>
<proteinExistence type="predicted"/>
<dbReference type="SMART" id="SM00856">
    <property type="entry name" value="PMEI"/>
    <property type="match status" value="1"/>
</dbReference>
<organism evidence="4 5">
    <name type="scientific">Stephania yunnanensis</name>
    <dbReference type="NCBI Taxonomy" id="152371"/>
    <lineage>
        <taxon>Eukaryota</taxon>
        <taxon>Viridiplantae</taxon>
        <taxon>Streptophyta</taxon>
        <taxon>Embryophyta</taxon>
        <taxon>Tracheophyta</taxon>
        <taxon>Spermatophyta</taxon>
        <taxon>Magnoliopsida</taxon>
        <taxon>Ranunculales</taxon>
        <taxon>Menispermaceae</taxon>
        <taxon>Menispermoideae</taxon>
        <taxon>Cissampelideae</taxon>
        <taxon>Stephania</taxon>
    </lineage>
</organism>
<reference evidence="4 5" key="1">
    <citation type="submission" date="2024-01" db="EMBL/GenBank/DDBJ databases">
        <title>Genome assemblies of Stephania.</title>
        <authorList>
            <person name="Yang L."/>
        </authorList>
    </citation>
    <scope>NUCLEOTIDE SEQUENCE [LARGE SCALE GENOMIC DNA]</scope>
    <source>
        <strain evidence="4">YNDBR</strain>
        <tissue evidence="4">Leaf</tissue>
    </source>
</reference>
<accession>A0AAP0K280</accession>
<dbReference type="Proteomes" id="UP001420932">
    <property type="component" value="Unassembled WGS sequence"/>
</dbReference>
<dbReference type="PANTHER" id="PTHR31080">
    <property type="entry name" value="PECTINESTERASE INHIBITOR-LIKE"/>
    <property type="match status" value="1"/>
</dbReference>
<dbReference type="Gene3D" id="1.20.140.40">
    <property type="entry name" value="Invertase/pectin methylesterase inhibitor family protein"/>
    <property type="match status" value="1"/>
</dbReference>